<reference evidence="2 3" key="1">
    <citation type="journal article" date="2016" name="Sci. Rep.">
        <title>The Dendrobium catenatum Lindl. genome sequence provides insights into polysaccharide synthase, floral development and adaptive evolution.</title>
        <authorList>
            <person name="Zhang G.Q."/>
            <person name="Xu Q."/>
            <person name="Bian C."/>
            <person name="Tsai W.C."/>
            <person name="Yeh C.M."/>
            <person name="Liu K.W."/>
            <person name="Yoshida K."/>
            <person name="Zhang L.S."/>
            <person name="Chang S.B."/>
            <person name="Chen F."/>
            <person name="Shi Y."/>
            <person name="Su Y.Y."/>
            <person name="Zhang Y.Q."/>
            <person name="Chen L.J."/>
            <person name="Yin Y."/>
            <person name="Lin M."/>
            <person name="Huang H."/>
            <person name="Deng H."/>
            <person name="Wang Z.W."/>
            <person name="Zhu S.L."/>
            <person name="Zhao X."/>
            <person name="Deng C."/>
            <person name="Niu S.C."/>
            <person name="Huang J."/>
            <person name="Wang M."/>
            <person name="Liu G.H."/>
            <person name="Yang H.J."/>
            <person name="Xiao X.J."/>
            <person name="Hsiao Y.Y."/>
            <person name="Wu W.L."/>
            <person name="Chen Y.Y."/>
            <person name="Mitsuda N."/>
            <person name="Ohme-Takagi M."/>
            <person name="Luo Y.B."/>
            <person name="Van de Peer Y."/>
            <person name="Liu Z.J."/>
        </authorList>
    </citation>
    <scope>NUCLEOTIDE SEQUENCE [LARGE SCALE GENOMIC DNA]</scope>
    <source>
        <tissue evidence="2">The whole plant</tissue>
    </source>
</reference>
<dbReference type="GO" id="GO:0048479">
    <property type="term" value="P:style development"/>
    <property type="evidence" value="ECO:0007669"/>
    <property type="project" value="TreeGrafter"/>
</dbReference>
<dbReference type="InterPro" id="IPR006780">
    <property type="entry name" value="YABBY"/>
</dbReference>
<reference evidence="2 3" key="2">
    <citation type="journal article" date="2017" name="Nature">
        <title>The Apostasia genome and the evolution of orchids.</title>
        <authorList>
            <person name="Zhang G.Q."/>
            <person name="Liu K.W."/>
            <person name="Li Z."/>
            <person name="Lohaus R."/>
            <person name="Hsiao Y.Y."/>
            <person name="Niu S.C."/>
            <person name="Wang J.Y."/>
            <person name="Lin Y.C."/>
            <person name="Xu Q."/>
            <person name="Chen L.J."/>
            <person name="Yoshida K."/>
            <person name="Fujiwara S."/>
            <person name="Wang Z.W."/>
            <person name="Zhang Y.Q."/>
            <person name="Mitsuda N."/>
            <person name="Wang M."/>
            <person name="Liu G.H."/>
            <person name="Pecoraro L."/>
            <person name="Huang H.X."/>
            <person name="Xiao X.J."/>
            <person name="Lin M."/>
            <person name="Wu X.Y."/>
            <person name="Wu W.L."/>
            <person name="Chen Y.Y."/>
            <person name="Chang S.B."/>
            <person name="Sakamoto S."/>
            <person name="Ohme-Takagi M."/>
            <person name="Yagi M."/>
            <person name="Zeng S.J."/>
            <person name="Shen C.Y."/>
            <person name="Yeh C.M."/>
            <person name="Luo Y.B."/>
            <person name="Tsai W.C."/>
            <person name="Van de Peer Y."/>
            <person name="Liu Z.J."/>
        </authorList>
    </citation>
    <scope>NUCLEOTIDE SEQUENCE [LARGE SCALE GENOMIC DNA]</scope>
    <source>
        <tissue evidence="2">The whole plant</tissue>
    </source>
</reference>
<feature type="domain" description="YABBY protein C-terminal" evidence="1">
    <location>
        <begin position="116"/>
        <end position="144"/>
    </location>
</feature>
<dbReference type="InterPro" id="IPR056775">
    <property type="entry name" value="YABBY_C"/>
</dbReference>
<organism evidence="2 3">
    <name type="scientific">Dendrobium catenatum</name>
    <dbReference type="NCBI Taxonomy" id="906689"/>
    <lineage>
        <taxon>Eukaryota</taxon>
        <taxon>Viridiplantae</taxon>
        <taxon>Streptophyta</taxon>
        <taxon>Embryophyta</taxon>
        <taxon>Tracheophyta</taxon>
        <taxon>Spermatophyta</taxon>
        <taxon>Magnoliopsida</taxon>
        <taxon>Liliopsida</taxon>
        <taxon>Asparagales</taxon>
        <taxon>Orchidaceae</taxon>
        <taxon>Epidendroideae</taxon>
        <taxon>Malaxideae</taxon>
        <taxon>Dendrobiinae</taxon>
        <taxon>Dendrobium</taxon>
    </lineage>
</organism>
<protein>
    <submittedName>
        <fullName evidence="2">Protein DROOPING LEAF</fullName>
    </submittedName>
</protein>
<dbReference type="AlphaFoldDB" id="A0A2I0WVT7"/>
<dbReference type="PANTHER" id="PTHR31675:SF1">
    <property type="entry name" value="PROTEIN CRABS CLAW"/>
    <property type="match status" value="1"/>
</dbReference>
<dbReference type="PANTHER" id="PTHR31675">
    <property type="entry name" value="PROTEIN YABBY 6-RELATED"/>
    <property type="match status" value="1"/>
</dbReference>
<evidence type="ECO:0000313" key="2">
    <source>
        <dbReference type="EMBL" id="PKU79779.1"/>
    </source>
</evidence>
<gene>
    <name evidence="2" type="primary">DL</name>
    <name evidence="2" type="ORF">MA16_Dca018837</name>
</gene>
<dbReference type="GO" id="GO:0048366">
    <property type="term" value="P:leaf development"/>
    <property type="evidence" value="ECO:0007669"/>
    <property type="project" value="TreeGrafter"/>
</dbReference>
<dbReference type="Proteomes" id="UP000233837">
    <property type="component" value="Unassembled WGS sequence"/>
</dbReference>
<name>A0A2I0WVT7_9ASPA</name>
<dbReference type="GO" id="GO:0010582">
    <property type="term" value="P:floral meristem determinacy"/>
    <property type="evidence" value="ECO:0007669"/>
    <property type="project" value="TreeGrafter"/>
</dbReference>
<evidence type="ECO:0000313" key="3">
    <source>
        <dbReference type="Proteomes" id="UP000233837"/>
    </source>
</evidence>
<accession>A0A2I0WVT7</accession>
<sequence>MKGSPPTLRECERMKGYLPSLGECERMEVSLPTLGEYERKKGSLPTHEKCKRMKGSLPTLGDCKRMKVLCGTRKWCKRVFVKDSLLFDGGKWKDTSENQIFSKDLLLRNFKECCLEEIQRIKAAQPDIPHREAFSTAAKNWAKCDPRALFYSATGTSGARRATTAIQQEKRSGVPVESFEVSKHGQLHRME</sequence>
<dbReference type="Pfam" id="PF04690">
    <property type="entry name" value="YABBY"/>
    <property type="match status" value="1"/>
</dbReference>
<evidence type="ECO:0000259" key="1">
    <source>
        <dbReference type="Pfam" id="PF04690"/>
    </source>
</evidence>
<dbReference type="EMBL" id="KZ502417">
    <property type="protein sequence ID" value="PKU79779.1"/>
    <property type="molecule type" value="Genomic_DNA"/>
</dbReference>
<dbReference type="GO" id="GO:0005634">
    <property type="term" value="C:nucleus"/>
    <property type="evidence" value="ECO:0007669"/>
    <property type="project" value="TreeGrafter"/>
</dbReference>
<keyword evidence="3" id="KW-1185">Reference proteome</keyword>
<proteinExistence type="predicted"/>
<dbReference type="GO" id="GO:0045165">
    <property type="term" value="P:cell fate commitment"/>
    <property type="evidence" value="ECO:0007669"/>
    <property type="project" value="TreeGrafter"/>
</dbReference>